<name>A0A7W5H729_9BACT</name>
<protein>
    <submittedName>
        <fullName evidence="2">Uncharacterized protein</fullName>
    </submittedName>
</protein>
<feature type="compositionally biased region" description="Basic and acidic residues" evidence="1">
    <location>
        <begin position="41"/>
        <end position="50"/>
    </location>
</feature>
<comment type="caution">
    <text evidence="2">The sequence shown here is derived from an EMBL/GenBank/DDBJ whole genome shotgun (WGS) entry which is preliminary data.</text>
</comment>
<sequence length="50" mass="5404">MIVIDARSDDSSATSHHQADHEQDQKYDKTDLRYGSGGAGDHAEAEDASN</sequence>
<proteinExistence type="predicted"/>
<evidence type="ECO:0000256" key="1">
    <source>
        <dbReference type="SAM" id="MobiDB-lite"/>
    </source>
</evidence>
<organism evidence="2 3">
    <name type="scientific">Aporhodopirellula rubra</name>
    <dbReference type="NCBI Taxonomy" id="980271"/>
    <lineage>
        <taxon>Bacteria</taxon>
        <taxon>Pseudomonadati</taxon>
        <taxon>Planctomycetota</taxon>
        <taxon>Planctomycetia</taxon>
        <taxon>Pirellulales</taxon>
        <taxon>Pirellulaceae</taxon>
        <taxon>Aporhodopirellula</taxon>
    </lineage>
</organism>
<evidence type="ECO:0000313" key="3">
    <source>
        <dbReference type="Proteomes" id="UP000536179"/>
    </source>
</evidence>
<feature type="region of interest" description="Disordered" evidence="1">
    <location>
        <begin position="1"/>
        <end position="50"/>
    </location>
</feature>
<feature type="compositionally biased region" description="Basic and acidic residues" evidence="1">
    <location>
        <begin position="17"/>
        <end position="32"/>
    </location>
</feature>
<accession>A0A7W5H729</accession>
<dbReference type="AlphaFoldDB" id="A0A7W5H729"/>
<keyword evidence="3" id="KW-1185">Reference proteome</keyword>
<dbReference type="Proteomes" id="UP000536179">
    <property type="component" value="Unassembled WGS sequence"/>
</dbReference>
<feature type="compositionally biased region" description="Basic and acidic residues" evidence="1">
    <location>
        <begin position="1"/>
        <end position="10"/>
    </location>
</feature>
<dbReference type="EMBL" id="JACHXU010000021">
    <property type="protein sequence ID" value="MBB3209197.1"/>
    <property type="molecule type" value="Genomic_DNA"/>
</dbReference>
<evidence type="ECO:0000313" key="2">
    <source>
        <dbReference type="EMBL" id="MBB3209197.1"/>
    </source>
</evidence>
<reference evidence="2 3" key="1">
    <citation type="submission" date="2020-08" db="EMBL/GenBank/DDBJ databases">
        <title>Genomic Encyclopedia of Type Strains, Phase III (KMG-III): the genomes of soil and plant-associated and newly described type strains.</title>
        <authorList>
            <person name="Whitman W."/>
        </authorList>
    </citation>
    <scope>NUCLEOTIDE SEQUENCE [LARGE SCALE GENOMIC DNA]</scope>
    <source>
        <strain evidence="2 3">CECT 8075</strain>
    </source>
</reference>
<gene>
    <name evidence="2" type="ORF">FHS27_005035</name>
</gene>